<name>A0AAE1KSX2_PETCI</name>
<gene>
    <name evidence="1" type="ORF">Pcinc_012076</name>
</gene>
<protein>
    <submittedName>
        <fullName evidence="1">Uncharacterized protein</fullName>
    </submittedName>
</protein>
<keyword evidence="2" id="KW-1185">Reference proteome</keyword>
<dbReference type="AlphaFoldDB" id="A0AAE1KSX2"/>
<evidence type="ECO:0000313" key="2">
    <source>
        <dbReference type="Proteomes" id="UP001286313"/>
    </source>
</evidence>
<reference evidence="1" key="1">
    <citation type="submission" date="2023-10" db="EMBL/GenBank/DDBJ databases">
        <title>Genome assemblies of two species of porcelain crab, Petrolisthes cinctipes and Petrolisthes manimaculis (Anomura: Porcellanidae).</title>
        <authorList>
            <person name="Angst P."/>
        </authorList>
    </citation>
    <scope>NUCLEOTIDE SEQUENCE</scope>
    <source>
        <strain evidence="1">PB745_01</strain>
        <tissue evidence="1">Gill</tissue>
    </source>
</reference>
<dbReference type="Proteomes" id="UP001286313">
    <property type="component" value="Unassembled WGS sequence"/>
</dbReference>
<evidence type="ECO:0000313" key="1">
    <source>
        <dbReference type="EMBL" id="KAK3883614.1"/>
    </source>
</evidence>
<dbReference type="EMBL" id="JAWQEG010000973">
    <property type="protein sequence ID" value="KAK3883614.1"/>
    <property type="molecule type" value="Genomic_DNA"/>
</dbReference>
<proteinExistence type="predicted"/>
<accession>A0AAE1KSX2</accession>
<organism evidence="1 2">
    <name type="scientific">Petrolisthes cinctipes</name>
    <name type="common">Flat porcelain crab</name>
    <dbReference type="NCBI Taxonomy" id="88211"/>
    <lineage>
        <taxon>Eukaryota</taxon>
        <taxon>Metazoa</taxon>
        <taxon>Ecdysozoa</taxon>
        <taxon>Arthropoda</taxon>
        <taxon>Crustacea</taxon>
        <taxon>Multicrustacea</taxon>
        <taxon>Malacostraca</taxon>
        <taxon>Eumalacostraca</taxon>
        <taxon>Eucarida</taxon>
        <taxon>Decapoda</taxon>
        <taxon>Pleocyemata</taxon>
        <taxon>Anomura</taxon>
        <taxon>Galatheoidea</taxon>
        <taxon>Porcellanidae</taxon>
        <taxon>Petrolisthes</taxon>
    </lineage>
</organism>
<sequence length="101" mass="11302">MDARKMCHTAAGASRTEDMGPLQDIIMLPEGVVDDDLPDVITHFNSTQINHPAASSAASSELPVEVKRVYEAQERAYKAKEAAWMAIETYYKRKINKEFNS</sequence>
<comment type="caution">
    <text evidence="1">The sequence shown here is derived from an EMBL/GenBank/DDBJ whole genome shotgun (WGS) entry which is preliminary data.</text>
</comment>